<evidence type="ECO:0000313" key="2">
    <source>
        <dbReference type="EMBL" id="MBP2329461.1"/>
    </source>
</evidence>
<evidence type="ECO:0000259" key="1">
    <source>
        <dbReference type="Pfam" id="PF01872"/>
    </source>
</evidence>
<reference evidence="2 3" key="1">
    <citation type="submission" date="2021-03" db="EMBL/GenBank/DDBJ databases">
        <title>Sequencing the genomes of 1000 actinobacteria strains.</title>
        <authorList>
            <person name="Klenk H.-P."/>
        </authorList>
    </citation>
    <scope>NUCLEOTIDE SEQUENCE [LARGE SCALE GENOMIC DNA]</scope>
    <source>
        <strain evidence="2 3">DSM 46670</strain>
    </source>
</reference>
<evidence type="ECO:0000313" key="3">
    <source>
        <dbReference type="Proteomes" id="UP001519332"/>
    </source>
</evidence>
<proteinExistence type="predicted"/>
<dbReference type="EMBL" id="JAGINW010000001">
    <property type="protein sequence ID" value="MBP2329461.1"/>
    <property type="molecule type" value="Genomic_DNA"/>
</dbReference>
<sequence length="185" mass="19838">MDVGRYSRHHEGWDFERSNAVYGELAALLGGEAAAIGSTTAIELLGGAEFTHTGPITSTTETHHAPRKAEQLMVVFDSAGRTQYPTTEATGMDFLAVVGPHVSERYLEHLRDAGVSCVFAGQDGRDIAAALQTLSEDFGVTRLTLMGGSTINGVFLRDGLLDELSILLYPGGRTSERAGNHRCSR</sequence>
<protein>
    <submittedName>
        <fullName evidence="2">Riboflavin biosynthesis pyrimidine reductase</fullName>
    </submittedName>
</protein>
<organism evidence="2 3">
    <name type="scientific">Kibdelosporangium banguiense</name>
    <dbReference type="NCBI Taxonomy" id="1365924"/>
    <lineage>
        <taxon>Bacteria</taxon>
        <taxon>Bacillati</taxon>
        <taxon>Actinomycetota</taxon>
        <taxon>Actinomycetes</taxon>
        <taxon>Pseudonocardiales</taxon>
        <taxon>Pseudonocardiaceae</taxon>
        <taxon>Kibdelosporangium</taxon>
    </lineage>
</organism>
<dbReference type="Pfam" id="PF01872">
    <property type="entry name" value="RibD_C"/>
    <property type="match status" value="1"/>
</dbReference>
<dbReference type="SUPFAM" id="SSF53597">
    <property type="entry name" value="Dihydrofolate reductase-like"/>
    <property type="match status" value="1"/>
</dbReference>
<feature type="domain" description="Bacterial bifunctional deaminase-reductase C-terminal" evidence="1">
    <location>
        <begin position="69"/>
        <end position="170"/>
    </location>
</feature>
<dbReference type="InterPro" id="IPR024072">
    <property type="entry name" value="DHFR-like_dom_sf"/>
</dbReference>
<dbReference type="Gene3D" id="3.40.430.10">
    <property type="entry name" value="Dihydrofolate Reductase, subunit A"/>
    <property type="match status" value="1"/>
</dbReference>
<gene>
    <name evidence="2" type="ORF">JOF56_009846</name>
</gene>
<keyword evidence="3" id="KW-1185">Reference proteome</keyword>
<accession>A0ABS4TYI1</accession>
<comment type="caution">
    <text evidence="2">The sequence shown here is derived from an EMBL/GenBank/DDBJ whole genome shotgun (WGS) entry which is preliminary data.</text>
</comment>
<name>A0ABS4TYI1_9PSEU</name>
<dbReference type="InterPro" id="IPR002734">
    <property type="entry name" value="RibDG_C"/>
</dbReference>
<dbReference type="Proteomes" id="UP001519332">
    <property type="component" value="Unassembled WGS sequence"/>
</dbReference>